<evidence type="ECO:0000313" key="4">
    <source>
        <dbReference type="EMBL" id="MBD3869629.1"/>
    </source>
</evidence>
<dbReference type="Pfam" id="PF00005">
    <property type="entry name" value="ABC_tran"/>
    <property type="match status" value="1"/>
</dbReference>
<dbReference type="GO" id="GO:0005524">
    <property type="term" value="F:ATP binding"/>
    <property type="evidence" value="ECO:0007669"/>
    <property type="project" value="UniProtKB-KW"/>
</dbReference>
<evidence type="ECO:0000313" key="5">
    <source>
        <dbReference type="Proteomes" id="UP000648239"/>
    </source>
</evidence>
<comment type="caution">
    <text evidence="4">The sequence shown here is derived from an EMBL/GenBank/DDBJ whole genome shotgun (WGS) entry which is preliminary data.</text>
</comment>
<dbReference type="Proteomes" id="UP000648239">
    <property type="component" value="Unassembled WGS sequence"/>
</dbReference>
<organism evidence="4 5">
    <name type="scientific">Candidatus Polarisedimenticola svalbardensis</name>
    <dbReference type="NCBI Taxonomy" id="2886004"/>
    <lineage>
        <taxon>Bacteria</taxon>
        <taxon>Pseudomonadati</taxon>
        <taxon>Acidobacteriota</taxon>
        <taxon>Candidatus Polarisedimenticolia</taxon>
        <taxon>Candidatus Polarisedimenticolales</taxon>
        <taxon>Candidatus Polarisedimenticolaceae</taxon>
        <taxon>Candidatus Polarisedimenticola</taxon>
    </lineage>
</organism>
<dbReference type="PANTHER" id="PTHR43117">
    <property type="entry name" value="OSMOPROTECTANT IMPORT ATP-BINDING PROTEIN OSMV"/>
    <property type="match status" value="1"/>
</dbReference>
<dbReference type="Gene3D" id="3.40.50.300">
    <property type="entry name" value="P-loop containing nucleotide triphosphate hydrolases"/>
    <property type="match status" value="1"/>
</dbReference>
<feature type="non-terminal residue" evidence="4">
    <location>
        <position position="78"/>
    </location>
</feature>
<feature type="domain" description="ABC transporter" evidence="3">
    <location>
        <begin position="18"/>
        <end position="78"/>
    </location>
</feature>
<dbReference type="EMBL" id="JACXWD010000136">
    <property type="protein sequence ID" value="MBD3869629.1"/>
    <property type="molecule type" value="Genomic_DNA"/>
</dbReference>
<evidence type="ECO:0000256" key="1">
    <source>
        <dbReference type="ARBA" id="ARBA00005417"/>
    </source>
</evidence>
<dbReference type="InterPro" id="IPR003439">
    <property type="entry name" value="ABC_transporter-like_ATP-bd"/>
</dbReference>
<dbReference type="PANTHER" id="PTHR43117:SF4">
    <property type="entry name" value="OSMOPROTECTANT IMPORT ATP-BINDING PROTEIN OSMV"/>
    <property type="match status" value="1"/>
</dbReference>
<keyword evidence="4" id="KW-0067">ATP-binding</keyword>
<keyword evidence="4" id="KW-0547">Nucleotide-binding</keyword>
<keyword evidence="2" id="KW-0813">Transport</keyword>
<reference evidence="4 5" key="1">
    <citation type="submission" date="2020-08" db="EMBL/GenBank/DDBJ databases">
        <title>Acidobacteriota in marine sediments use diverse sulfur dissimilation pathways.</title>
        <authorList>
            <person name="Wasmund K."/>
        </authorList>
    </citation>
    <scope>NUCLEOTIDE SEQUENCE [LARGE SCALE GENOMIC DNA]</scope>
    <source>
        <strain evidence="4">MAG AM4</strain>
    </source>
</reference>
<dbReference type="GO" id="GO:0016887">
    <property type="term" value="F:ATP hydrolysis activity"/>
    <property type="evidence" value="ECO:0007669"/>
    <property type="project" value="InterPro"/>
</dbReference>
<gene>
    <name evidence="4" type="ORF">IFK94_16025</name>
</gene>
<proteinExistence type="inferred from homology"/>
<dbReference type="SUPFAM" id="SSF52540">
    <property type="entry name" value="P-loop containing nucleoside triphosphate hydrolases"/>
    <property type="match status" value="1"/>
</dbReference>
<protein>
    <submittedName>
        <fullName evidence="4">ATP-binding cassette domain-containing protein</fullName>
    </submittedName>
</protein>
<dbReference type="AlphaFoldDB" id="A0A8J7CFK2"/>
<evidence type="ECO:0000256" key="2">
    <source>
        <dbReference type="ARBA" id="ARBA00022448"/>
    </source>
</evidence>
<comment type="similarity">
    <text evidence="1">Belongs to the ABC transporter superfamily.</text>
</comment>
<accession>A0A8J7CFK2</accession>
<name>A0A8J7CFK2_9BACT</name>
<dbReference type="InterPro" id="IPR027417">
    <property type="entry name" value="P-loop_NTPase"/>
</dbReference>
<sequence>MIQLTGVSKIYPGTTAVDDLTFRVEDGEFTVLIGPSGCGKSTTLRMINRLIPVSAGNITIDGTDIGHCRPEDLRRRIG</sequence>
<evidence type="ECO:0000259" key="3">
    <source>
        <dbReference type="Pfam" id="PF00005"/>
    </source>
</evidence>